<protein>
    <recommendedName>
        <fullName evidence="6">Fe2OG dioxygenase domain-containing protein</fullName>
    </recommendedName>
</protein>
<keyword evidence="8" id="KW-1185">Reference proteome</keyword>
<reference evidence="7 8" key="1">
    <citation type="journal article" date="2022" name="Nat. Plants">
        <title>Genomes of leafy and leafless Platanthera orchids illuminate the evolution of mycoheterotrophy.</title>
        <authorList>
            <person name="Li M.H."/>
            <person name="Liu K.W."/>
            <person name="Li Z."/>
            <person name="Lu H.C."/>
            <person name="Ye Q.L."/>
            <person name="Zhang D."/>
            <person name="Wang J.Y."/>
            <person name="Li Y.F."/>
            <person name="Zhong Z.M."/>
            <person name="Liu X."/>
            <person name="Yu X."/>
            <person name="Liu D.K."/>
            <person name="Tu X.D."/>
            <person name="Liu B."/>
            <person name="Hao Y."/>
            <person name="Liao X.Y."/>
            <person name="Jiang Y.T."/>
            <person name="Sun W.H."/>
            <person name="Chen J."/>
            <person name="Chen Y.Q."/>
            <person name="Ai Y."/>
            <person name="Zhai J.W."/>
            <person name="Wu S.S."/>
            <person name="Zhou Z."/>
            <person name="Hsiao Y.Y."/>
            <person name="Wu W.L."/>
            <person name="Chen Y.Y."/>
            <person name="Lin Y.F."/>
            <person name="Hsu J.L."/>
            <person name="Li C.Y."/>
            <person name="Wang Z.W."/>
            <person name="Zhao X."/>
            <person name="Zhong W.Y."/>
            <person name="Ma X.K."/>
            <person name="Ma L."/>
            <person name="Huang J."/>
            <person name="Chen G.Z."/>
            <person name="Huang M.Z."/>
            <person name="Huang L."/>
            <person name="Peng D.H."/>
            <person name="Luo Y.B."/>
            <person name="Zou S.Q."/>
            <person name="Chen S.P."/>
            <person name="Lan S."/>
            <person name="Tsai W.C."/>
            <person name="Van de Peer Y."/>
            <person name="Liu Z.J."/>
        </authorList>
    </citation>
    <scope>NUCLEOTIDE SEQUENCE [LARGE SCALE GENOMIC DNA]</scope>
    <source>
        <strain evidence="7">Lor287</strain>
    </source>
</reference>
<dbReference type="Pfam" id="PF14226">
    <property type="entry name" value="DIOX_N"/>
    <property type="match status" value="1"/>
</dbReference>
<gene>
    <name evidence="7" type="ORF">KSP39_PZI018231</name>
</gene>
<dbReference type="GO" id="GO:0046872">
    <property type="term" value="F:metal ion binding"/>
    <property type="evidence" value="ECO:0007669"/>
    <property type="project" value="UniProtKB-KW"/>
</dbReference>
<dbReference type="GO" id="GO:0016491">
    <property type="term" value="F:oxidoreductase activity"/>
    <property type="evidence" value="ECO:0007669"/>
    <property type="project" value="UniProtKB-KW"/>
</dbReference>
<dbReference type="AlphaFoldDB" id="A0AAP0B2N9"/>
<evidence type="ECO:0000256" key="2">
    <source>
        <dbReference type="ARBA" id="ARBA00022723"/>
    </source>
</evidence>
<dbReference type="PANTHER" id="PTHR47990">
    <property type="entry name" value="2-OXOGLUTARATE (2OG) AND FE(II)-DEPENDENT OXYGENASE SUPERFAMILY PROTEIN-RELATED"/>
    <property type="match status" value="1"/>
</dbReference>
<evidence type="ECO:0000259" key="6">
    <source>
        <dbReference type="PROSITE" id="PS51471"/>
    </source>
</evidence>
<evidence type="ECO:0000256" key="5">
    <source>
        <dbReference type="RuleBase" id="RU003682"/>
    </source>
</evidence>
<dbReference type="Gene3D" id="2.60.120.330">
    <property type="entry name" value="B-lactam Antibiotic, Isopenicillin N Synthase, Chain"/>
    <property type="match status" value="1"/>
</dbReference>
<dbReference type="SUPFAM" id="SSF51197">
    <property type="entry name" value="Clavaminate synthase-like"/>
    <property type="match status" value="1"/>
</dbReference>
<comment type="similarity">
    <text evidence="5">Belongs to the iron/ascorbate-dependent oxidoreductase family.</text>
</comment>
<dbReference type="Proteomes" id="UP001418222">
    <property type="component" value="Unassembled WGS sequence"/>
</dbReference>
<dbReference type="EMBL" id="JBBWWQ010000016">
    <property type="protein sequence ID" value="KAK8925835.1"/>
    <property type="molecule type" value="Genomic_DNA"/>
</dbReference>
<dbReference type="InterPro" id="IPR026992">
    <property type="entry name" value="DIOX_N"/>
</dbReference>
<feature type="domain" description="Fe2OG dioxygenase" evidence="6">
    <location>
        <begin position="163"/>
        <end position="264"/>
    </location>
</feature>
<evidence type="ECO:0000256" key="4">
    <source>
        <dbReference type="ARBA" id="ARBA00023004"/>
    </source>
</evidence>
<proteinExistence type="inferred from homology"/>
<comment type="caution">
    <text evidence="7">The sequence shown here is derived from an EMBL/GenBank/DDBJ whole genome shotgun (WGS) entry which is preliminary data.</text>
</comment>
<dbReference type="PROSITE" id="PS51471">
    <property type="entry name" value="FE2OG_OXY"/>
    <property type="match status" value="1"/>
</dbReference>
<dbReference type="InterPro" id="IPR005123">
    <property type="entry name" value="Oxoglu/Fe-dep_dioxygenase_dom"/>
</dbReference>
<evidence type="ECO:0000256" key="3">
    <source>
        <dbReference type="ARBA" id="ARBA00023002"/>
    </source>
</evidence>
<evidence type="ECO:0000256" key="1">
    <source>
        <dbReference type="ARBA" id="ARBA00001961"/>
    </source>
</evidence>
<sequence>MSSNSIPKVDLTGLRSSLPGGDRWEAAREVVAAALHSHGCFEAVFPSPSTDLREEMFGSAAPELFSLPLESKLRSISDDAYHGYFGQIPHLSFESLIINGVDSPIAVQDFTRLMWPPEGNSTFCNNVTAFAEPLRELVEMVQRMIFQSLGVDQKQQDSFASSITHSLRLAEYGVPLNQDTKIALDAHLDPHLLSVICQHKIGGLEIQAMDDGNWIVVPPAPASVTVIAGQSLQAWSNMRVRAPTHRVRMLGKEKRFSVNYSIRPSRNSIVKSPAELGEDDDRPLLYKPFNYTEFVEFIYSEKGMGMSPKDAFNSYCRLEN</sequence>
<keyword evidence="3 5" id="KW-0560">Oxidoreductase</keyword>
<keyword evidence="4 5" id="KW-0408">Iron</keyword>
<accession>A0AAP0B2N9</accession>
<dbReference type="InterPro" id="IPR050231">
    <property type="entry name" value="Iron_ascorbate_oxido_reductase"/>
</dbReference>
<evidence type="ECO:0000313" key="7">
    <source>
        <dbReference type="EMBL" id="KAK8925835.1"/>
    </source>
</evidence>
<dbReference type="InterPro" id="IPR044861">
    <property type="entry name" value="IPNS-like_FE2OG_OXY"/>
</dbReference>
<comment type="cofactor">
    <cofactor evidence="1">
        <name>L-ascorbate</name>
        <dbReference type="ChEBI" id="CHEBI:38290"/>
    </cofactor>
</comment>
<dbReference type="Pfam" id="PF03171">
    <property type="entry name" value="2OG-FeII_Oxy"/>
    <property type="match status" value="1"/>
</dbReference>
<evidence type="ECO:0000313" key="8">
    <source>
        <dbReference type="Proteomes" id="UP001418222"/>
    </source>
</evidence>
<keyword evidence="2 5" id="KW-0479">Metal-binding</keyword>
<name>A0AAP0B2N9_9ASPA</name>
<organism evidence="7 8">
    <name type="scientific">Platanthera zijinensis</name>
    <dbReference type="NCBI Taxonomy" id="2320716"/>
    <lineage>
        <taxon>Eukaryota</taxon>
        <taxon>Viridiplantae</taxon>
        <taxon>Streptophyta</taxon>
        <taxon>Embryophyta</taxon>
        <taxon>Tracheophyta</taxon>
        <taxon>Spermatophyta</taxon>
        <taxon>Magnoliopsida</taxon>
        <taxon>Liliopsida</taxon>
        <taxon>Asparagales</taxon>
        <taxon>Orchidaceae</taxon>
        <taxon>Orchidoideae</taxon>
        <taxon>Orchideae</taxon>
        <taxon>Orchidinae</taxon>
        <taxon>Platanthera</taxon>
    </lineage>
</organism>
<dbReference type="InterPro" id="IPR027443">
    <property type="entry name" value="IPNS-like_sf"/>
</dbReference>